<reference evidence="1" key="1">
    <citation type="journal article" date="2015" name="Nature">
        <title>Complex archaea that bridge the gap between prokaryotes and eukaryotes.</title>
        <authorList>
            <person name="Spang A."/>
            <person name="Saw J.H."/>
            <person name="Jorgensen S.L."/>
            <person name="Zaremba-Niedzwiedzka K."/>
            <person name="Martijn J."/>
            <person name="Lind A.E."/>
            <person name="van Eijk R."/>
            <person name="Schleper C."/>
            <person name="Guy L."/>
            <person name="Ettema T.J."/>
        </authorList>
    </citation>
    <scope>NUCLEOTIDE SEQUENCE</scope>
</reference>
<evidence type="ECO:0000313" key="1">
    <source>
        <dbReference type="EMBL" id="KKL57319.1"/>
    </source>
</evidence>
<accession>A0A0F9D6X6</accession>
<comment type="caution">
    <text evidence="1">The sequence shown here is derived from an EMBL/GenBank/DDBJ whole genome shotgun (WGS) entry which is preliminary data.</text>
</comment>
<name>A0A0F9D6X6_9ZZZZ</name>
<protein>
    <submittedName>
        <fullName evidence="1">Uncharacterized protein</fullName>
    </submittedName>
</protein>
<dbReference type="EMBL" id="LAZR01030204">
    <property type="protein sequence ID" value="KKL57319.1"/>
    <property type="molecule type" value="Genomic_DNA"/>
</dbReference>
<organism evidence="1">
    <name type="scientific">marine sediment metagenome</name>
    <dbReference type="NCBI Taxonomy" id="412755"/>
    <lineage>
        <taxon>unclassified sequences</taxon>
        <taxon>metagenomes</taxon>
        <taxon>ecological metagenomes</taxon>
    </lineage>
</organism>
<dbReference type="AlphaFoldDB" id="A0A0F9D6X6"/>
<sequence length="69" mass="7858">MPKLRYTAIMEAEKTTQNKVRLVHQDCLGENSVPLSRHPMTYLYIGKDLFTQLGGHAVYEVTITPIIPE</sequence>
<proteinExistence type="predicted"/>
<gene>
    <name evidence="1" type="ORF">LCGC14_2236580</name>
</gene>